<reference evidence="1" key="1">
    <citation type="submission" date="2016-03" db="EMBL/GenBank/DDBJ databases">
        <title>The evolution of Pseudomonas syringe pv. actinidiae in New Zealand.</title>
        <authorList>
            <person name="Butler M.I."/>
            <person name="Taiaroa G."/>
            <person name="Stockwell P."/>
            <person name="Lamont I."/>
            <person name="Poulter R."/>
        </authorList>
    </citation>
    <scope>NUCLEOTIDE SEQUENCE</scope>
    <source>
        <strain evidence="1">SR198</strain>
        <plasmid evidence="1">pMG2_SR198</plasmid>
    </source>
</reference>
<proteinExistence type="predicted"/>
<organism evidence="1">
    <name type="scientific">Pseudomonas syringae pv. actinidiae</name>
    <dbReference type="NCBI Taxonomy" id="103796"/>
    <lineage>
        <taxon>Bacteria</taxon>
        <taxon>Pseudomonadati</taxon>
        <taxon>Pseudomonadota</taxon>
        <taxon>Gammaproteobacteria</taxon>
        <taxon>Pseudomonadales</taxon>
        <taxon>Pseudomonadaceae</taxon>
        <taxon>Pseudomonas</taxon>
        <taxon>Pseudomonas syringae</taxon>
    </lineage>
</organism>
<sequence>MLAVPVVLAVVGFWVQRSLQEQQIKRDYVNLAVSLLLPKKEGEKETSSELRAWATELLNESSPVKLSKDQSQSLQKNGLSLQRRDIQPGDLIFFSPQKGRAYVKHQVIRGDDGRVEIQDLDERSEHSQDR</sequence>
<name>A0A286JZX9_PSESF</name>
<geneLocation type="plasmid" evidence="1">
    <name>pMG2_SR198</name>
</geneLocation>
<protein>
    <submittedName>
        <fullName evidence="1">Uncharacterized protein</fullName>
    </submittedName>
</protein>
<dbReference type="AlphaFoldDB" id="A0A286JZX9"/>
<evidence type="ECO:0000313" key="1">
    <source>
        <dbReference type="EMBL" id="AMW88353.1"/>
    </source>
</evidence>
<dbReference type="Gene3D" id="3.90.1720.10">
    <property type="entry name" value="endopeptidase domain like (from Nostoc punctiforme)"/>
    <property type="match status" value="1"/>
</dbReference>
<keyword evidence="1" id="KW-0614">Plasmid</keyword>
<accession>A0A286JZX9</accession>
<dbReference type="EMBL" id="KU950310">
    <property type="protein sequence ID" value="AMW88353.1"/>
    <property type="molecule type" value="Genomic_DNA"/>
</dbReference>